<dbReference type="AlphaFoldDB" id="A0A2K1NWP0"/>
<dbReference type="GO" id="GO:0000287">
    <property type="term" value="F:magnesium ion binding"/>
    <property type="evidence" value="ECO:0007669"/>
    <property type="project" value="UniProtKB-UniRule"/>
</dbReference>
<comment type="pathway">
    <text evidence="1 7">Pyrimidine metabolism; UMP biosynthesis via de novo pathway; UMP from orotate: step 1/2.</text>
</comment>
<accession>A0A2K1NWP0</accession>
<dbReference type="InterPro" id="IPR006273">
    <property type="entry name" value="Orotate_PRibTrfase_bac"/>
</dbReference>
<comment type="subunit">
    <text evidence="7">Homodimer.</text>
</comment>
<proteinExistence type="inferred from homology"/>
<dbReference type="SUPFAM" id="SSF53271">
    <property type="entry name" value="PRTase-like"/>
    <property type="match status" value="1"/>
</dbReference>
<evidence type="ECO:0000256" key="1">
    <source>
        <dbReference type="ARBA" id="ARBA00004889"/>
    </source>
</evidence>
<comment type="similarity">
    <text evidence="7">Belongs to the purine/pyrimidine phosphoribosyltransferase family. PyrE subfamily.</text>
</comment>
<comment type="cofactor">
    <cofactor evidence="7">
        <name>Mg(2+)</name>
        <dbReference type="ChEBI" id="CHEBI:18420"/>
    </cofactor>
</comment>
<evidence type="ECO:0000256" key="7">
    <source>
        <dbReference type="HAMAP-Rule" id="MF_01208"/>
    </source>
</evidence>
<evidence type="ECO:0000256" key="2">
    <source>
        <dbReference type="ARBA" id="ARBA00011971"/>
    </source>
</evidence>
<evidence type="ECO:0000256" key="5">
    <source>
        <dbReference type="ARBA" id="ARBA00022842"/>
    </source>
</evidence>
<evidence type="ECO:0000259" key="8">
    <source>
        <dbReference type="Pfam" id="PF00156"/>
    </source>
</evidence>
<keyword evidence="3 7" id="KW-0328">Glycosyltransferase</keyword>
<dbReference type="Proteomes" id="UP000236434">
    <property type="component" value="Unassembled WGS sequence"/>
</dbReference>
<evidence type="ECO:0000256" key="6">
    <source>
        <dbReference type="ARBA" id="ARBA00022975"/>
    </source>
</evidence>
<evidence type="ECO:0000256" key="4">
    <source>
        <dbReference type="ARBA" id="ARBA00022679"/>
    </source>
</evidence>
<keyword evidence="5 7" id="KW-0460">Magnesium</keyword>
<sequence>MDNHSTNDETKVLEILKDTGAFLTGHFLLSSGLHSDTYIQCAKVLKYPDYSELFGKLIAKKVESKIDYVVSPALGGIIIGYEVARTLKVPFLFAERDEKGNMSLRRDQVIKNNSKILIVEDVITTGKSTLEVAKLVESNEGVVTSFACIVNRSSKEVLENREIISLVNIKAATYSPENCPLCFQGLELVKPGSRKQ</sequence>
<dbReference type="OrthoDB" id="9783570at2"/>
<gene>
    <name evidence="7" type="primary">pyrE</name>
    <name evidence="9" type="ORF">X929_08580</name>
</gene>
<dbReference type="HAMAP" id="MF_01208">
    <property type="entry name" value="PyrE"/>
    <property type="match status" value="1"/>
</dbReference>
<evidence type="ECO:0000313" key="10">
    <source>
        <dbReference type="Proteomes" id="UP000236434"/>
    </source>
</evidence>
<dbReference type="InterPro" id="IPR000836">
    <property type="entry name" value="PRTase_dom"/>
</dbReference>
<dbReference type="InterPro" id="IPR029057">
    <property type="entry name" value="PRTase-like"/>
</dbReference>
<comment type="caution">
    <text evidence="9">The sequence shown here is derived from an EMBL/GenBank/DDBJ whole genome shotgun (WGS) entry which is preliminary data.</text>
</comment>
<feature type="binding site" evidence="7">
    <location>
        <position position="152"/>
    </location>
    <ligand>
        <name>orotate</name>
        <dbReference type="ChEBI" id="CHEBI:30839"/>
    </ligand>
</feature>
<organism evidence="9 10">
    <name type="scientific">Petrotoga olearia DSM 13574</name>
    <dbReference type="NCBI Taxonomy" id="1122955"/>
    <lineage>
        <taxon>Bacteria</taxon>
        <taxon>Thermotogati</taxon>
        <taxon>Thermotogota</taxon>
        <taxon>Thermotogae</taxon>
        <taxon>Petrotogales</taxon>
        <taxon>Petrotogaceae</taxon>
        <taxon>Petrotoga</taxon>
    </lineage>
</organism>
<dbReference type="Gene3D" id="3.40.50.2020">
    <property type="match status" value="1"/>
</dbReference>
<name>A0A2K1NWP0_9BACT</name>
<evidence type="ECO:0000256" key="3">
    <source>
        <dbReference type="ARBA" id="ARBA00022676"/>
    </source>
</evidence>
<dbReference type="UniPathway" id="UPA00070">
    <property type="reaction ID" value="UER00119"/>
</dbReference>
<keyword evidence="6 7" id="KW-0665">Pyrimidine biosynthesis</keyword>
<dbReference type="NCBIfam" id="TIGR01367">
    <property type="entry name" value="pyrE_Therm"/>
    <property type="match status" value="1"/>
</dbReference>
<dbReference type="PANTHER" id="PTHR19278">
    <property type="entry name" value="OROTATE PHOSPHORIBOSYLTRANSFERASE"/>
    <property type="match status" value="1"/>
</dbReference>
<feature type="binding site" evidence="7">
    <location>
        <position position="124"/>
    </location>
    <ligand>
        <name>orotate</name>
        <dbReference type="ChEBI" id="CHEBI:30839"/>
    </ligand>
</feature>
<dbReference type="Pfam" id="PF00156">
    <property type="entry name" value="Pribosyltran"/>
    <property type="match status" value="1"/>
</dbReference>
<dbReference type="RefSeq" id="WP_103067566.1">
    <property type="nucleotide sequence ID" value="NZ_AZRL01000022.1"/>
</dbReference>
<dbReference type="GO" id="GO:0044205">
    <property type="term" value="P:'de novo' UMP biosynthetic process"/>
    <property type="evidence" value="ECO:0007669"/>
    <property type="project" value="UniProtKB-UniRule"/>
</dbReference>
<evidence type="ECO:0000313" key="9">
    <source>
        <dbReference type="EMBL" id="PNR94929.1"/>
    </source>
</evidence>
<comment type="caution">
    <text evidence="7">Lacks conserved residue(s) required for the propagation of feature annotation.</text>
</comment>
<dbReference type="PANTHER" id="PTHR19278:SF9">
    <property type="entry name" value="URIDINE 5'-MONOPHOSPHATE SYNTHASE"/>
    <property type="match status" value="1"/>
</dbReference>
<reference evidence="9 10" key="1">
    <citation type="submission" date="2013-12" db="EMBL/GenBank/DDBJ databases">
        <title>Comparative genomics of Petrotoga isolates.</title>
        <authorList>
            <person name="Nesbo C.L."/>
            <person name="Charchuk R."/>
            <person name="Chow K."/>
        </authorList>
    </citation>
    <scope>NUCLEOTIDE SEQUENCE [LARGE SCALE GENOMIC DNA]</scope>
    <source>
        <strain evidence="9 10">DSM 13574</strain>
    </source>
</reference>
<dbReference type="GO" id="GO:0004588">
    <property type="term" value="F:orotate phosphoribosyltransferase activity"/>
    <property type="evidence" value="ECO:0007669"/>
    <property type="project" value="UniProtKB-UniRule"/>
</dbReference>
<feature type="binding site" description="in other chain" evidence="7">
    <location>
        <begin position="120"/>
        <end position="128"/>
    </location>
    <ligand>
        <name>5-phospho-alpha-D-ribose 1-diphosphate</name>
        <dbReference type="ChEBI" id="CHEBI:58017"/>
        <note>ligand shared between dimeric partners</note>
    </ligand>
</feature>
<dbReference type="CDD" id="cd06223">
    <property type="entry name" value="PRTases_typeI"/>
    <property type="match status" value="1"/>
</dbReference>
<keyword evidence="4 7" id="KW-0808">Transferase</keyword>
<feature type="domain" description="Phosphoribosyltransferase" evidence="8">
    <location>
        <begin position="54"/>
        <end position="168"/>
    </location>
</feature>
<dbReference type="EC" id="2.4.2.10" evidence="2 7"/>
<comment type="function">
    <text evidence="7">Catalyzes the transfer of a ribosyl phosphate group from 5-phosphoribose 1-diphosphate to orotate, leading to the formation of orotidine monophosphate (OMP).</text>
</comment>
<protein>
    <recommendedName>
        <fullName evidence="2 7">Orotate phosphoribosyltransferase</fullName>
        <shortName evidence="7">OPRT</shortName>
        <shortName evidence="7">OPRTase</shortName>
        <ecNumber evidence="2 7">2.4.2.10</ecNumber>
    </recommendedName>
</protein>
<comment type="catalytic activity">
    <reaction evidence="7">
        <text>orotidine 5'-phosphate + diphosphate = orotate + 5-phospho-alpha-D-ribose 1-diphosphate</text>
        <dbReference type="Rhea" id="RHEA:10380"/>
        <dbReference type="ChEBI" id="CHEBI:30839"/>
        <dbReference type="ChEBI" id="CHEBI:33019"/>
        <dbReference type="ChEBI" id="CHEBI:57538"/>
        <dbReference type="ChEBI" id="CHEBI:58017"/>
        <dbReference type="EC" id="2.4.2.10"/>
    </reaction>
</comment>
<dbReference type="InterPro" id="IPR023031">
    <property type="entry name" value="OPRT"/>
</dbReference>
<feature type="binding site" evidence="7">
    <location>
        <position position="99"/>
    </location>
    <ligand>
        <name>5-phospho-alpha-D-ribose 1-diphosphate</name>
        <dbReference type="ChEBI" id="CHEBI:58017"/>
        <note>ligand shared between dimeric partners</note>
    </ligand>
</feature>
<dbReference type="GO" id="GO:0019856">
    <property type="term" value="P:pyrimidine nucleobase biosynthetic process"/>
    <property type="evidence" value="ECO:0007669"/>
    <property type="project" value="InterPro"/>
</dbReference>
<dbReference type="EMBL" id="AZRL01000022">
    <property type="protein sequence ID" value="PNR94929.1"/>
    <property type="molecule type" value="Genomic_DNA"/>
</dbReference>